<proteinExistence type="predicted"/>
<reference evidence="1 2" key="1">
    <citation type="submission" date="2019-08" db="EMBL/GenBank/DDBJ databases">
        <title>Calorimonas adulescens gen. nov., sp. nov., an anaerobic thermophilic bacterium from Sakhalin hot spring.</title>
        <authorList>
            <person name="Khomyakova M.A."/>
            <person name="Merkel A.Y."/>
            <person name="Novikov A."/>
            <person name="Bonch-Osmolovskaya E.A."/>
            <person name="Slobodkin A.I."/>
        </authorList>
    </citation>
    <scope>NUCLEOTIDE SEQUENCE [LARGE SCALE GENOMIC DNA]</scope>
    <source>
        <strain evidence="1 2">A05MB</strain>
    </source>
</reference>
<gene>
    <name evidence="1" type="ORF">FWJ32_01170</name>
</gene>
<keyword evidence="1" id="KW-0418">Kinase</keyword>
<keyword evidence="1" id="KW-0723">Serine/threonine-protein kinase</keyword>
<evidence type="ECO:0000313" key="2">
    <source>
        <dbReference type="Proteomes" id="UP000322976"/>
    </source>
</evidence>
<dbReference type="EMBL" id="VTPS01000001">
    <property type="protein sequence ID" value="TZE83641.1"/>
    <property type="molecule type" value="Genomic_DNA"/>
</dbReference>
<name>A0A5D8QGL7_9THEO</name>
<sequence>MGIPSAVTGLCFWAIQKSITRRDAKRDKQEEARKKNELLLIKGVGAAIALGEATAQSIKRLDSKCNGEMEKALEYARAVKHEQKDFLNEQGVDNFL</sequence>
<accession>A0A5D8QGL7</accession>
<protein>
    <submittedName>
        <fullName evidence="1">Serine/threonine protein kinase</fullName>
    </submittedName>
</protein>
<dbReference type="Proteomes" id="UP000322976">
    <property type="component" value="Unassembled WGS sequence"/>
</dbReference>
<dbReference type="AlphaFoldDB" id="A0A5D8QGL7"/>
<evidence type="ECO:0000313" key="1">
    <source>
        <dbReference type="EMBL" id="TZE83641.1"/>
    </source>
</evidence>
<comment type="caution">
    <text evidence="1">The sequence shown here is derived from an EMBL/GenBank/DDBJ whole genome shotgun (WGS) entry which is preliminary data.</text>
</comment>
<organism evidence="1 2">
    <name type="scientific">Calorimonas adulescens</name>
    <dbReference type="NCBI Taxonomy" id="2606906"/>
    <lineage>
        <taxon>Bacteria</taxon>
        <taxon>Bacillati</taxon>
        <taxon>Bacillota</taxon>
        <taxon>Clostridia</taxon>
        <taxon>Thermoanaerobacterales</taxon>
        <taxon>Thermoanaerobacteraceae</taxon>
        <taxon>Calorimonas</taxon>
    </lineage>
</organism>
<keyword evidence="1" id="KW-0808">Transferase</keyword>
<dbReference type="GO" id="GO:0004674">
    <property type="term" value="F:protein serine/threonine kinase activity"/>
    <property type="evidence" value="ECO:0007669"/>
    <property type="project" value="UniProtKB-KW"/>
</dbReference>
<keyword evidence="2" id="KW-1185">Reference proteome</keyword>